<keyword evidence="1" id="KW-1133">Transmembrane helix</keyword>
<evidence type="ECO:0000313" key="3">
    <source>
        <dbReference type="Proteomes" id="UP000094469"/>
    </source>
</evidence>
<keyword evidence="1" id="KW-0472">Membrane</keyword>
<evidence type="ECO:0000313" key="2">
    <source>
        <dbReference type="EMBL" id="OEG22430.1"/>
    </source>
</evidence>
<sequence length="175" mass="20762">MEWFIVNIWENDYLVNWLTAIGTIGAVWVSLWLARSRPDNSKLTGMVFDYDIYTSKSSITKQGGKIVEEKDISNFEGFMQLYNPSEFNRYLYDLRICAHFLVNGKIHKMYSDMYDVNYKKINHVKLIPKDAVVAELRISFFRYKDEENEFNIEKLVVEGKNEKQQNMDIVIYQKN</sequence>
<gene>
    <name evidence="2" type="ORF">BCR24_15535</name>
</gene>
<reference evidence="3" key="1">
    <citation type="submission" date="2016-09" db="EMBL/GenBank/DDBJ databases">
        <authorList>
            <person name="Gulvik C.A."/>
        </authorList>
    </citation>
    <scope>NUCLEOTIDE SEQUENCE [LARGE SCALE GENOMIC DNA]</scope>
    <source>
        <strain evidence="3">LMG 26676</strain>
    </source>
</reference>
<name>A0A1E5HCP1_9ENTE</name>
<organism evidence="2 3">
    <name type="scientific">Enterococcus ureilyticus</name>
    <dbReference type="NCBI Taxonomy" id="1131292"/>
    <lineage>
        <taxon>Bacteria</taxon>
        <taxon>Bacillati</taxon>
        <taxon>Bacillota</taxon>
        <taxon>Bacilli</taxon>
        <taxon>Lactobacillales</taxon>
        <taxon>Enterococcaceae</taxon>
        <taxon>Enterococcus</taxon>
    </lineage>
</organism>
<evidence type="ECO:0000256" key="1">
    <source>
        <dbReference type="SAM" id="Phobius"/>
    </source>
</evidence>
<protein>
    <submittedName>
        <fullName evidence="2">Uncharacterized protein</fullName>
    </submittedName>
</protein>
<comment type="caution">
    <text evidence="2">The sequence shown here is derived from an EMBL/GenBank/DDBJ whole genome shotgun (WGS) entry which is preliminary data.</text>
</comment>
<dbReference type="AlphaFoldDB" id="A0A1E5HCP1"/>
<dbReference type="EMBL" id="MIKC01000017">
    <property type="protein sequence ID" value="OEG22430.1"/>
    <property type="molecule type" value="Genomic_DNA"/>
</dbReference>
<feature type="transmembrane region" description="Helical" evidence="1">
    <location>
        <begin position="14"/>
        <end position="34"/>
    </location>
</feature>
<dbReference type="RefSeq" id="WP_069640144.1">
    <property type="nucleotide sequence ID" value="NZ_JAFBEZ010000020.1"/>
</dbReference>
<dbReference type="OrthoDB" id="2241916at2"/>
<dbReference type="Proteomes" id="UP000094469">
    <property type="component" value="Unassembled WGS sequence"/>
</dbReference>
<accession>A0A1E5HCP1</accession>
<proteinExistence type="predicted"/>
<keyword evidence="3" id="KW-1185">Reference proteome</keyword>
<keyword evidence="1" id="KW-0812">Transmembrane</keyword>